<evidence type="ECO:0000313" key="7">
    <source>
        <dbReference type="EMBL" id="BCM25207.1"/>
    </source>
</evidence>
<dbReference type="InterPro" id="IPR029056">
    <property type="entry name" value="Ribokinase-like"/>
</dbReference>
<name>A0A8D5G8P8_9PROT</name>
<reference evidence="7" key="1">
    <citation type="journal article" date="2021" name="Arch. Microbiol.">
        <title>Methyloradius palustris gen. nov., sp. nov., a methanol-oxidizing bacterium isolated from snow.</title>
        <authorList>
            <person name="Miyadera T."/>
            <person name="Kojima H."/>
            <person name="Fukui M."/>
        </authorList>
    </citation>
    <scope>NUCLEOTIDE SEQUENCE</scope>
    <source>
        <strain evidence="7">Zm11</strain>
    </source>
</reference>
<gene>
    <name evidence="7" type="primary">scrK</name>
    <name evidence="7" type="ORF">ZMTM_14660</name>
</gene>
<comment type="similarity">
    <text evidence="1">Belongs to the carbohydrate kinase PfkB family.</text>
</comment>
<feature type="domain" description="Carbohydrate kinase PfkB" evidence="6">
    <location>
        <begin position="32"/>
        <end position="294"/>
    </location>
</feature>
<dbReference type="InterPro" id="IPR011611">
    <property type="entry name" value="PfkB_dom"/>
</dbReference>
<dbReference type="PANTHER" id="PTHR43085:SF1">
    <property type="entry name" value="PSEUDOURIDINE KINASE-RELATED"/>
    <property type="match status" value="1"/>
</dbReference>
<dbReference type="Pfam" id="PF00294">
    <property type="entry name" value="PfkB"/>
    <property type="match status" value="1"/>
</dbReference>
<evidence type="ECO:0000256" key="1">
    <source>
        <dbReference type="ARBA" id="ARBA00010688"/>
    </source>
</evidence>
<proteinExistence type="inferred from homology"/>
<organism evidence="7 8">
    <name type="scientific">Methyloradius palustris</name>
    <dbReference type="NCBI Taxonomy" id="2778876"/>
    <lineage>
        <taxon>Bacteria</taxon>
        <taxon>Pseudomonadati</taxon>
        <taxon>Pseudomonadota</taxon>
        <taxon>Betaproteobacteria</taxon>
        <taxon>Nitrosomonadales</taxon>
        <taxon>Methylophilaceae</taxon>
        <taxon>Methyloradius</taxon>
    </lineage>
</organism>
<protein>
    <submittedName>
        <fullName evidence="7">Fructokinase</fullName>
    </submittedName>
</protein>
<accession>A0A8D5G8P8</accession>
<sequence length="310" mass="34578">MQNEATSQSQSGRVVALFGEILADIFPDQTILGGAPFNVTRHLKAFKLHPVLITRTGHDALHDELMLEMNRLGLDISGVQNGPFYPTGQVKVILENGNHRYEILPDQAYDHIHAGLTHMITMALKPELTYFGTLAQRGMESKLALDKFLSDGKSPRFLDINLRKPWYNKHTIKRSLVRTDILKMNEDELDVIAQYFKLQGADKPQIARLLADEFEIGKVVVTNGAEGCWMLDEERKLLSTGPEEIGQPLVDTVGAGDAFAAVFILGLLSGWEMLLTLQRANQFASAICGIRGAAPQSLDFYTRFSHEWSL</sequence>
<dbReference type="SUPFAM" id="SSF53613">
    <property type="entry name" value="Ribokinase-like"/>
    <property type="match status" value="1"/>
</dbReference>
<dbReference type="InterPro" id="IPR050306">
    <property type="entry name" value="PfkB_Carbo_kinase"/>
</dbReference>
<keyword evidence="5" id="KW-0067">ATP-binding</keyword>
<dbReference type="PANTHER" id="PTHR43085">
    <property type="entry name" value="HEXOKINASE FAMILY MEMBER"/>
    <property type="match status" value="1"/>
</dbReference>
<evidence type="ECO:0000259" key="6">
    <source>
        <dbReference type="Pfam" id="PF00294"/>
    </source>
</evidence>
<keyword evidence="4" id="KW-0418">Kinase</keyword>
<keyword evidence="8" id="KW-1185">Reference proteome</keyword>
<dbReference type="AlphaFoldDB" id="A0A8D5G8P8"/>
<dbReference type="KEGG" id="mpau:ZMTM_14660"/>
<evidence type="ECO:0000256" key="2">
    <source>
        <dbReference type="ARBA" id="ARBA00022679"/>
    </source>
</evidence>
<evidence type="ECO:0000256" key="5">
    <source>
        <dbReference type="ARBA" id="ARBA00022840"/>
    </source>
</evidence>
<dbReference type="RefSeq" id="WP_225906985.1">
    <property type="nucleotide sequence ID" value="NZ_AP024110.1"/>
</dbReference>
<keyword evidence="3" id="KW-0547">Nucleotide-binding</keyword>
<evidence type="ECO:0000313" key="8">
    <source>
        <dbReference type="Proteomes" id="UP000826722"/>
    </source>
</evidence>
<keyword evidence="2" id="KW-0808">Transferase</keyword>
<evidence type="ECO:0000256" key="3">
    <source>
        <dbReference type="ARBA" id="ARBA00022741"/>
    </source>
</evidence>
<dbReference type="EMBL" id="AP024110">
    <property type="protein sequence ID" value="BCM25207.1"/>
    <property type="molecule type" value="Genomic_DNA"/>
</dbReference>
<dbReference type="Gene3D" id="3.40.1190.20">
    <property type="match status" value="1"/>
</dbReference>
<dbReference type="GO" id="GO:0016301">
    <property type="term" value="F:kinase activity"/>
    <property type="evidence" value="ECO:0007669"/>
    <property type="project" value="UniProtKB-KW"/>
</dbReference>
<dbReference type="CDD" id="cd01167">
    <property type="entry name" value="bac_FRK"/>
    <property type="match status" value="1"/>
</dbReference>
<dbReference type="Proteomes" id="UP000826722">
    <property type="component" value="Chromosome"/>
</dbReference>
<evidence type="ECO:0000256" key="4">
    <source>
        <dbReference type="ARBA" id="ARBA00022777"/>
    </source>
</evidence>
<dbReference type="GO" id="GO:0005524">
    <property type="term" value="F:ATP binding"/>
    <property type="evidence" value="ECO:0007669"/>
    <property type="project" value="UniProtKB-KW"/>
</dbReference>